<feature type="region of interest" description="Disordered" evidence="2">
    <location>
        <begin position="82"/>
        <end position="104"/>
    </location>
</feature>
<dbReference type="SMART" id="SM00422">
    <property type="entry name" value="HTH_MERR"/>
    <property type="match status" value="1"/>
</dbReference>
<sequence>MTDARPGPDHALYTISVAAELAGISPQTLRLYEQRGLITPARTQGGTRRYSDNDIARLNRISELVAAGVNLTGVRHILELEDENTRLRETEPAQQRADSADEWG</sequence>
<protein>
    <submittedName>
        <fullName evidence="4">MerR family transcriptional regulator</fullName>
    </submittedName>
</protein>
<evidence type="ECO:0000313" key="5">
    <source>
        <dbReference type="Proteomes" id="UP001500908"/>
    </source>
</evidence>
<dbReference type="SUPFAM" id="SSF46955">
    <property type="entry name" value="Putative DNA-binding domain"/>
    <property type="match status" value="1"/>
</dbReference>
<evidence type="ECO:0000256" key="1">
    <source>
        <dbReference type="ARBA" id="ARBA00023125"/>
    </source>
</evidence>
<dbReference type="EMBL" id="BAABDD010000006">
    <property type="protein sequence ID" value="GAA3737865.1"/>
    <property type="molecule type" value="Genomic_DNA"/>
</dbReference>
<name>A0ABP7FF55_9ACTN</name>
<dbReference type="PRINTS" id="PR00040">
    <property type="entry name" value="HTHMERR"/>
</dbReference>
<dbReference type="PANTHER" id="PTHR30204:SF58">
    <property type="entry name" value="HTH-TYPE TRANSCRIPTIONAL REGULATOR YFMP"/>
    <property type="match status" value="1"/>
</dbReference>
<dbReference type="InterPro" id="IPR047057">
    <property type="entry name" value="MerR_fam"/>
</dbReference>
<dbReference type="NCBIfam" id="NF047375">
    <property type="entry name" value="HeatShock_HspR"/>
    <property type="match status" value="1"/>
</dbReference>
<dbReference type="Proteomes" id="UP001500908">
    <property type="component" value="Unassembled WGS sequence"/>
</dbReference>
<comment type="caution">
    <text evidence="4">The sequence shown here is derived from an EMBL/GenBank/DDBJ whole genome shotgun (WGS) entry which is preliminary data.</text>
</comment>
<organism evidence="4 5">
    <name type="scientific">Salinactinospora qingdaonensis</name>
    <dbReference type="NCBI Taxonomy" id="702744"/>
    <lineage>
        <taxon>Bacteria</taxon>
        <taxon>Bacillati</taxon>
        <taxon>Actinomycetota</taxon>
        <taxon>Actinomycetes</taxon>
        <taxon>Streptosporangiales</taxon>
        <taxon>Nocardiopsidaceae</taxon>
        <taxon>Salinactinospora</taxon>
    </lineage>
</organism>
<evidence type="ECO:0000313" key="4">
    <source>
        <dbReference type="EMBL" id="GAA3737865.1"/>
    </source>
</evidence>
<gene>
    <name evidence="4" type="ORF">GCM10022402_17240</name>
</gene>
<dbReference type="RefSeq" id="WP_344969316.1">
    <property type="nucleotide sequence ID" value="NZ_BAABDD010000006.1"/>
</dbReference>
<evidence type="ECO:0000259" key="3">
    <source>
        <dbReference type="PROSITE" id="PS50937"/>
    </source>
</evidence>
<dbReference type="PROSITE" id="PS50937">
    <property type="entry name" value="HTH_MERR_2"/>
    <property type="match status" value="1"/>
</dbReference>
<dbReference type="PROSITE" id="PS00552">
    <property type="entry name" value="HTH_MERR_1"/>
    <property type="match status" value="1"/>
</dbReference>
<reference evidence="5" key="1">
    <citation type="journal article" date="2019" name="Int. J. Syst. Evol. Microbiol.">
        <title>The Global Catalogue of Microorganisms (GCM) 10K type strain sequencing project: providing services to taxonomists for standard genome sequencing and annotation.</title>
        <authorList>
            <consortium name="The Broad Institute Genomics Platform"/>
            <consortium name="The Broad Institute Genome Sequencing Center for Infectious Disease"/>
            <person name="Wu L."/>
            <person name="Ma J."/>
        </authorList>
    </citation>
    <scope>NUCLEOTIDE SEQUENCE [LARGE SCALE GENOMIC DNA]</scope>
    <source>
        <strain evidence="5">JCM 17137</strain>
    </source>
</reference>
<feature type="domain" description="HTH merR-type" evidence="3">
    <location>
        <begin position="12"/>
        <end position="80"/>
    </location>
</feature>
<accession>A0ABP7FF55</accession>
<keyword evidence="1" id="KW-0238">DNA-binding</keyword>
<evidence type="ECO:0000256" key="2">
    <source>
        <dbReference type="SAM" id="MobiDB-lite"/>
    </source>
</evidence>
<dbReference type="InterPro" id="IPR009061">
    <property type="entry name" value="DNA-bd_dom_put_sf"/>
</dbReference>
<dbReference type="InterPro" id="IPR000551">
    <property type="entry name" value="MerR-type_HTH_dom"/>
</dbReference>
<dbReference type="Pfam" id="PF13411">
    <property type="entry name" value="MerR_1"/>
    <property type="match status" value="1"/>
</dbReference>
<proteinExistence type="predicted"/>
<dbReference type="Gene3D" id="1.10.1660.10">
    <property type="match status" value="1"/>
</dbReference>
<dbReference type="CDD" id="cd04766">
    <property type="entry name" value="HTH_HspR"/>
    <property type="match status" value="1"/>
</dbReference>
<dbReference type="PANTHER" id="PTHR30204">
    <property type="entry name" value="REDOX-CYCLING DRUG-SENSING TRANSCRIPTIONAL ACTIVATOR SOXR"/>
    <property type="match status" value="1"/>
</dbReference>
<feature type="compositionally biased region" description="Basic and acidic residues" evidence="2">
    <location>
        <begin position="82"/>
        <end position="91"/>
    </location>
</feature>
<keyword evidence="5" id="KW-1185">Reference proteome</keyword>